<gene>
    <name evidence="4" type="ORF">J2S59_000126</name>
</gene>
<dbReference type="SUPFAM" id="SSF159774">
    <property type="entry name" value="YerB-like"/>
    <property type="match status" value="1"/>
</dbReference>
<dbReference type="Proteomes" id="UP001240447">
    <property type="component" value="Unassembled WGS sequence"/>
</dbReference>
<protein>
    <recommendedName>
        <fullName evidence="6">DUF3048 domain-containing protein</fullName>
    </recommendedName>
</protein>
<feature type="domain" description="DUF3048" evidence="2">
    <location>
        <begin position="55"/>
        <end position="188"/>
    </location>
</feature>
<evidence type="ECO:0000259" key="3">
    <source>
        <dbReference type="Pfam" id="PF17479"/>
    </source>
</evidence>
<accession>A0ABT9NIT8</accession>
<dbReference type="InterPro" id="IPR035328">
    <property type="entry name" value="DUF3048_C"/>
</dbReference>
<evidence type="ECO:0000259" key="2">
    <source>
        <dbReference type="Pfam" id="PF11258"/>
    </source>
</evidence>
<feature type="signal peptide" evidence="1">
    <location>
        <begin position="1"/>
        <end position="26"/>
    </location>
</feature>
<evidence type="ECO:0000313" key="5">
    <source>
        <dbReference type="Proteomes" id="UP001240447"/>
    </source>
</evidence>
<dbReference type="Pfam" id="PF11258">
    <property type="entry name" value="DUF3048"/>
    <property type="match status" value="1"/>
</dbReference>
<name>A0ABT9NIT8_9ACTN</name>
<dbReference type="Gene3D" id="3.50.90.10">
    <property type="entry name" value="YerB-like"/>
    <property type="match status" value="1"/>
</dbReference>
<evidence type="ECO:0000313" key="4">
    <source>
        <dbReference type="EMBL" id="MDP9820317.1"/>
    </source>
</evidence>
<feature type="domain" description="DUF3048" evidence="3">
    <location>
        <begin position="217"/>
        <end position="322"/>
    </location>
</feature>
<dbReference type="InterPro" id="IPR021416">
    <property type="entry name" value="DUF3048_N"/>
</dbReference>
<dbReference type="InterPro" id="IPR023158">
    <property type="entry name" value="YerB-like_sf"/>
</dbReference>
<dbReference type="EMBL" id="JAUSQM010000001">
    <property type="protein sequence ID" value="MDP9820317.1"/>
    <property type="molecule type" value="Genomic_DNA"/>
</dbReference>
<feature type="chain" id="PRO_5046116737" description="DUF3048 domain-containing protein" evidence="1">
    <location>
        <begin position="27"/>
        <end position="337"/>
    </location>
</feature>
<organism evidence="4 5">
    <name type="scientific">Nocardioides massiliensis</name>
    <dbReference type="NCBI Taxonomy" id="1325935"/>
    <lineage>
        <taxon>Bacteria</taxon>
        <taxon>Bacillati</taxon>
        <taxon>Actinomycetota</taxon>
        <taxon>Actinomycetes</taxon>
        <taxon>Propionibacteriales</taxon>
        <taxon>Nocardioidaceae</taxon>
        <taxon>Nocardioides</taxon>
    </lineage>
</organism>
<evidence type="ECO:0000256" key="1">
    <source>
        <dbReference type="SAM" id="SignalP"/>
    </source>
</evidence>
<dbReference type="RefSeq" id="WP_068123643.1">
    <property type="nucleotide sequence ID" value="NZ_CCXJ01000663.1"/>
</dbReference>
<evidence type="ECO:0008006" key="6">
    <source>
        <dbReference type="Google" id="ProtNLM"/>
    </source>
</evidence>
<sequence length="337" mass="34994">MRFRSPRAARALALTAGSLAIALTLAACGSNEEPDDAPEAQETVDGSALEARSPLTGELVEGSAPTNPVFVVKIDNTASAAPQLGLSAADLVAEQLVEGGDSRLAAFFYSELPERVGPVRSSRTTDIGIVKPLDGVLVASGGAPATVNRLRSEQVTTVVEGAPGFSRDSGRRAPYNLMMDLTALAKETGAGSTPAAYLPWGTDEEFPGARPATTVEAQFSGRRTTTWSFAKGGYTPTNGHAADGDVFRPDTLVVLRVPVGDAGYTDPAGNPVPESRFVGKGEAFVFHGGEVVRGRWTKKGFAGSVQLRTQGGELTLPPGKVWLGLVPADGGDVRFTG</sequence>
<keyword evidence="5" id="KW-1185">Reference proteome</keyword>
<proteinExistence type="predicted"/>
<dbReference type="Pfam" id="PF17479">
    <property type="entry name" value="DUF3048_C"/>
    <property type="match status" value="1"/>
</dbReference>
<dbReference type="PROSITE" id="PS51257">
    <property type="entry name" value="PROKAR_LIPOPROTEIN"/>
    <property type="match status" value="1"/>
</dbReference>
<keyword evidence="1" id="KW-0732">Signal</keyword>
<comment type="caution">
    <text evidence="4">The sequence shown here is derived from an EMBL/GenBank/DDBJ whole genome shotgun (WGS) entry which is preliminary data.</text>
</comment>
<reference evidence="4 5" key="1">
    <citation type="submission" date="2023-07" db="EMBL/GenBank/DDBJ databases">
        <title>Sequencing the genomes of 1000 actinobacteria strains.</title>
        <authorList>
            <person name="Klenk H.-P."/>
        </authorList>
    </citation>
    <scope>NUCLEOTIDE SEQUENCE [LARGE SCALE GENOMIC DNA]</scope>
    <source>
        <strain evidence="4 5">GD13</strain>
    </source>
</reference>